<keyword evidence="3" id="KW-1185">Reference proteome</keyword>
<evidence type="ECO:0000259" key="1">
    <source>
        <dbReference type="Pfam" id="PF14244"/>
    </source>
</evidence>
<protein>
    <recommendedName>
        <fullName evidence="1">Retrotransposon Copia-like N-terminal domain-containing protein</fullName>
    </recommendedName>
</protein>
<reference evidence="2" key="1">
    <citation type="submission" date="2022-12" db="EMBL/GenBank/DDBJ databases">
        <title>Draft genome assemblies for two species of Escallonia (Escalloniales).</title>
        <authorList>
            <person name="Chanderbali A."/>
            <person name="Dervinis C."/>
            <person name="Anghel I."/>
            <person name="Soltis D."/>
            <person name="Soltis P."/>
            <person name="Zapata F."/>
        </authorList>
    </citation>
    <scope>NUCLEOTIDE SEQUENCE</scope>
    <source>
        <strain evidence="2">UCBG64.0493</strain>
        <tissue evidence="2">Leaf</tissue>
    </source>
</reference>
<comment type="caution">
    <text evidence="2">The sequence shown here is derived from an EMBL/GenBank/DDBJ whole genome shotgun (WGS) entry which is preliminary data.</text>
</comment>
<feature type="domain" description="Retrotransposon Copia-like N-terminal" evidence="1">
    <location>
        <begin position="35"/>
        <end position="81"/>
    </location>
</feature>
<dbReference type="Proteomes" id="UP001188597">
    <property type="component" value="Unassembled WGS sequence"/>
</dbReference>
<evidence type="ECO:0000313" key="3">
    <source>
        <dbReference type="Proteomes" id="UP001188597"/>
    </source>
</evidence>
<dbReference type="InterPro" id="IPR029472">
    <property type="entry name" value="Copia-like_N"/>
</dbReference>
<evidence type="ECO:0000313" key="2">
    <source>
        <dbReference type="EMBL" id="KAK3013436.1"/>
    </source>
</evidence>
<dbReference type="EMBL" id="JAVXUP010001298">
    <property type="protein sequence ID" value="KAK3013436.1"/>
    <property type="molecule type" value="Genomic_DNA"/>
</dbReference>
<dbReference type="PANTHER" id="PTHR34222:SF88">
    <property type="entry name" value="ZINC FINGER, CCHC-TYPE"/>
    <property type="match status" value="1"/>
</dbReference>
<gene>
    <name evidence="2" type="ORF">RJ639_010248</name>
</gene>
<dbReference type="PANTHER" id="PTHR34222">
    <property type="entry name" value="GAG_PRE-INTEGRS DOMAIN-CONTAINING PROTEIN"/>
    <property type="match status" value="1"/>
</dbReference>
<organism evidence="2 3">
    <name type="scientific">Escallonia herrerae</name>
    <dbReference type="NCBI Taxonomy" id="1293975"/>
    <lineage>
        <taxon>Eukaryota</taxon>
        <taxon>Viridiplantae</taxon>
        <taxon>Streptophyta</taxon>
        <taxon>Embryophyta</taxon>
        <taxon>Tracheophyta</taxon>
        <taxon>Spermatophyta</taxon>
        <taxon>Magnoliopsida</taxon>
        <taxon>eudicotyledons</taxon>
        <taxon>Gunneridae</taxon>
        <taxon>Pentapetalae</taxon>
        <taxon>asterids</taxon>
        <taxon>campanulids</taxon>
        <taxon>Escalloniales</taxon>
        <taxon>Escalloniaceae</taxon>
        <taxon>Escallonia</taxon>
    </lineage>
</organism>
<dbReference type="AlphaFoldDB" id="A0AA88VQG4"/>
<accession>A0AA88VQG4</accession>
<proteinExistence type="predicted"/>
<dbReference type="Pfam" id="PF14244">
    <property type="entry name" value="Retrotran_gag_3"/>
    <property type="match status" value="1"/>
</dbReference>
<sequence length="246" mass="27407">MAEANANQINEGLVPIVAAYQNATIDPKSPFCLSASDHTGLLFITNPLKENGKIYFTWHRNMLNALAEKNKTDFVNGRIKKLDVIPGISNHGCNAVQLCCHGSRTRSIKNYKMEQHMRKPSMKSEPIYKNCSHKDWRQGFQNELQTLNPVPICTCGCTCGAAKKMQSMREEEKVFDFLMGLDESFGTVRSQVLSIDPLPTLGRAYAIMAQEEKQRSVTADRSPLLESTACSHTETQHLANAAMAAR</sequence>
<name>A0AA88VQG4_9ASTE</name>